<feature type="signal peptide" evidence="4">
    <location>
        <begin position="1"/>
        <end position="22"/>
    </location>
</feature>
<evidence type="ECO:0000256" key="1">
    <source>
        <dbReference type="ARBA" id="ARBA00005695"/>
    </source>
</evidence>
<name>A0A1W1UQJ7_9DEIO</name>
<dbReference type="PIRSF" id="PIRSF002741">
    <property type="entry name" value="MppA"/>
    <property type="match status" value="1"/>
</dbReference>
<reference evidence="6 7" key="1">
    <citation type="submission" date="2017-04" db="EMBL/GenBank/DDBJ databases">
        <authorList>
            <person name="Afonso C.L."/>
            <person name="Miller P.J."/>
            <person name="Scott M.A."/>
            <person name="Spackman E."/>
            <person name="Goraichik I."/>
            <person name="Dimitrov K.M."/>
            <person name="Suarez D.L."/>
            <person name="Swayne D.E."/>
        </authorList>
    </citation>
    <scope>NUCLEOTIDE SEQUENCE [LARGE SCALE GENOMIC DNA]</scope>
    <source>
        <strain evidence="6 7">KR-140</strain>
    </source>
</reference>
<evidence type="ECO:0000256" key="4">
    <source>
        <dbReference type="SAM" id="SignalP"/>
    </source>
</evidence>
<dbReference type="Gene3D" id="3.40.190.10">
    <property type="entry name" value="Periplasmic binding protein-like II"/>
    <property type="match status" value="1"/>
</dbReference>
<dbReference type="AlphaFoldDB" id="A0A1W1UQJ7"/>
<comment type="similarity">
    <text evidence="1">Belongs to the bacterial solute-binding protein 5 family.</text>
</comment>
<dbReference type="Pfam" id="PF00496">
    <property type="entry name" value="SBP_bac_5"/>
    <property type="match status" value="1"/>
</dbReference>
<gene>
    <name evidence="6" type="ORF">SAMN00790413_04335</name>
</gene>
<organism evidence="6 7">
    <name type="scientific">Deinococcus hopiensis KR-140</name>
    <dbReference type="NCBI Taxonomy" id="695939"/>
    <lineage>
        <taxon>Bacteria</taxon>
        <taxon>Thermotogati</taxon>
        <taxon>Deinococcota</taxon>
        <taxon>Deinococci</taxon>
        <taxon>Deinococcales</taxon>
        <taxon>Deinococcaceae</taxon>
        <taxon>Deinococcus</taxon>
    </lineage>
</organism>
<dbReference type="SUPFAM" id="SSF53850">
    <property type="entry name" value="Periplasmic binding protein-like II"/>
    <property type="match status" value="1"/>
</dbReference>
<accession>A0A1W1UQJ7</accession>
<dbReference type="Gene3D" id="3.10.105.10">
    <property type="entry name" value="Dipeptide-binding Protein, Domain 3"/>
    <property type="match status" value="1"/>
</dbReference>
<evidence type="ECO:0000256" key="3">
    <source>
        <dbReference type="ARBA" id="ARBA00022729"/>
    </source>
</evidence>
<keyword evidence="2" id="KW-0813">Transport</keyword>
<dbReference type="RefSeq" id="WP_084046424.1">
    <property type="nucleotide sequence ID" value="NZ_FWWU01000006.1"/>
</dbReference>
<dbReference type="PANTHER" id="PTHR30290">
    <property type="entry name" value="PERIPLASMIC BINDING COMPONENT OF ABC TRANSPORTER"/>
    <property type="match status" value="1"/>
</dbReference>
<dbReference type="Proteomes" id="UP000192582">
    <property type="component" value="Unassembled WGS sequence"/>
</dbReference>
<dbReference type="OrthoDB" id="48318at2"/>
<sequence length="499" mass="54435">MRQPRFLALSLAALLSSAAAQKADTLTIALDQDPPTLDPNLGNQAYTFGVSAQVFDTLLYRDYTDGQLKGRLATAWRQLSPVTWRFTLRRGVKFQDGTPFNAAAVKFTLDRILDPAFKAPNAFQLSAIKEVRVVNDDTVDIVTGAPFAPLVPTLTHPLTGIVSPTAVKKYGKDFSRHPVGTGPFAFDGWTTGNTVTLRAFKDYWQGAPKIGTVVFRIIPESATQVIELKAGRLDVLSSVPAEAVGDVEKSRGVTVKKQPGATQVYLGFNTAQGLSKDLKVRQAIAASIDRGGIVNSLLKGTAETGVAPITPRVFGAAKNLSPVAYDPQRARRLLREANVAPGTRLTLITPNTTLFTKLAQAVQFSAQQVGLTVDVRPLDFGAYISAVQKPDHPELFIYWWTPVSRDADTGLYGRFHSSNIPLNNHAAYKNATVDRLLDEARGSGNAARRVILYQQAQQQINRDLPVLTLAYPYNIYVTSDRLVGEVQNTTLELFRASLK</sequence>
<dbReference type="GO" id="GO:0015833">
    <property type="term" value="P:peptide transport"/>
    <property type="evidence" value="ECO:0007669"/>
    <property type="project" value="TreeGrafter"/>
</dbReference>
<protein>
    <submittedName>
        <fullName evidence="6">Peptide/nickel transport system substrate-binding protein</fullName>
    </submittedName>
</protein>
<feature type="domain" description="Solute-binding protein family 5" evidence="5">
    <location>
        <begin position="68"/>
        <end position="419"/>
    </location>
</feature>
<dbReference type="InterPro" id="IPR039424">
    <property type="entry name" value="SBP_5"/>
</dbReference>
<keyword evidence="3 4" id="KW-0732">Signal</keyword>
<keyword evidence="7" id="KW-1185">Reference proteome</keyword>
<dbReference type="Gene3D" id="3.90.76.10">
    <property type="entry name" value="Dipeptide-binding Protein, Domain 1"/>
    <property type="match status" value="1"/>
</dbReference>
<evidence type="ECO:0000313" key="6">
    <source>
        <dbReference type="EMBL" id="SMB83269.1"/>
    </source>
</evidence>
<feature type="chain" id="PRO_5012958288" evidence="4">
    <location>
        <begin position="23"/>
        <end position="499"/>
    </location>
</feature>
<dbReference type="GO" id="GO:0043190">
    <property type="term" value="C:ATP-binding cassette (ABC) transporter complex"/>
    <property type="evidence" value="ECO:0007669"/>
    <property type="project" value="InterPro"/>
</dbReference>
<dbReference type="PANTHER" id="PTHR30290:SF9">
    <property type="entry name" value="OLIGOPEPTIDE-BINDING PROTEIN APPA"/>
    <property type="match status" value="1"/>
</dbReference>
<evidence type="ECO:0000259" key="5">
    <source>
        <dbReference type="Pfam" id="PF00496"/>
    </source>
</evidence>
<dbReference type="EMBL" id="FWWU01000006">
    <property type="protein sequence ID" value="SMB83269.1"/>
    <property type="molecule type" value="Genomic_DNA"/>
</dbReference>
<proteinExistence type="inferred from homology"/>
<dbReference type="GO" id="GO:0042597">
    <property type="term" value="C:periplasmic space"/>
    <property type="evidence" value="ECO:0007669"/>
    <property type="project" value="UniProtKB-ARBA"/>
</dbReference>
<dbReference type="STRING" id="695939.SAMN00790413_04335"/>
<evidence type="ECO:0000313" key="7">
    <source>
        <dbReference type="Proteomes" id="UP000192582"/>
    </source>
</evidence>
<dbReference type="GO" id="GO:1904680">
    <property type="term" value="F:peptide transmembrane transporter activity"/>
    <property type="evidence" value="ECO:0007669"/>
    <property type="project" value="TreeGrafter"/>
</dbReference>
<dbReference type="InterPro" id="IPR000914">
    <property type="entry name" value="SBP_5_dom"/>
</dbReference>
<evidence type="ECO:0000256" key="2">
    <source>
        <dbReference type="ARBA" id="ARBA00022448"/>
    </source>
</evidence>
<dbReference type="InterPro" id="IPR030678">
    <property type="entry name" value="Peptide/Ni-bd"/>
</dbReference>